<comment type="caution">
    <text evidence="2">The sequence shown here is derived from an EMBL/GenBank/DDBJ whole genome shotgun (WGS) entry which is preliminary data.</text>
</comment>
<dbReference type="GO" id="GO:0005886">
    <property type="term" value="C:plasma membrane"/>
    <property type="evidence" value="ECO:0007669"/>
    <property type="project" value="TreeGrafter"/>
</dbReference>
<proteinExistence type="predicted"/>
<dbReference type="PROSITE" id="PS51885">
    <property type="entry name" value="NEPRILYSIN"/>
    <property type="match status" value="1"/>
</dbReference>
<dbReference type="AlphaFoldDB" id="A0A9J6EXW8"/>
<dbReference type="InterPro" id="IPR018497">
    <property type="entry name" value="Peptidase_M13_C"/>
</dbReference>
<reference evidence="2" key="2">
    <citation type="submission" date="2021-09" db="EMBL/GenBank/DDBJ databases">
        <authorList>
            <person name="Jia N."/>
            <person name="Wang J."/>
            <person name="Shi W."/>
            <person name="Du L."/>
            <person name="Sun Y."/>
            <person name="Zhan W."/>
            <person name="Jiang J."/>
            <person name="Wang Q."/>
            <person name="Zhang B."/>
            <person name="Ji P."/>
            <person name="Sakyi L.B."/>
            <person name="Cui X."/>
            <person name="Yuan T."/>
            <person name="Jiang B."/>
            <person name="Yang W."/>
            <person name="Lam T.T.-Y."/>
            <person name="Chang Q."/>
            <person name="Ding S."/>
            <person name="Wang X."/>
            <person name="Zhu J."/>
            <person name="Ruan X."/>
            <person name="Zhao L."/>
            <person name="Wei J."/>
            <person name="Que T."/>
            <person name="Du C."/>
            <person name="Cheng J."/>
            <person name="Dai P."/>
            <person name="Han X."/>
            <person name="Huang E."/>
            <person name="Gao Y."/>
            <person name="Liu J."/>
            <person name="Shao H."/>
            <person name="Ye R."/>
            <person name="Li L."/>
            <person name="Wei W."/>
            <person name="Wang X."/>
            <person name="Wang C."/>
            <person name="Huo Q."/>
            <person name="Li W."/>
            <person name="Guo W."/>
            <person name="Chen H."/>
            <person name="Chen S."/>
            <person name="Zhou L."/>
            <person name="Zhou L."/>
            <person name="Ni X."/>
            <person name="Tian J."/>
            <person name="Zhou Y."/>
            <person name="Sheng Y."/>
            <person name="Liu T."/>
            <person name="Pan Y."/>
            <person name="Xia L."/>
            <person name="Li J."/>
            <person name="Zhao F."/>
            <person name="Cao W."/>
        </authorList>
    </citation>
    <scope>NUCLEOTIDE SEQUENCE</scope>
    <source>
        <strain evidence="2">Rmic-2018</strain>
        <tissue evidence="2">Larvae</tissue>
    </source>
</reference>
<evidence type="ECO:0000259" key="1">
    <source>
        <dbReference type="Pfam" id="PF01431"/>
    </source>
</evidence>
<dbReference type="Gene3D" id="3.40.390.10">
    <property type="entry name" value="Collagenase (Catalytic Domain)"/>
    <property type="match status" value="1"/>
</dbReference>
<dbReference type="PANTHER" id="PTHR11733">
    <property type="entry name" value="ZINC METALLOPROTEASE FAMILY M13 NEPRILYSIN-RELATED"/>
    <property type="match status" value="1"/>
</dbReference>
<evidence type="ECO:0000313" key="2">
    <source>
        <dbReference type="EMBL" id="KAH8039013.1"/>
    </source>
</evidence>
<dbReference type="InterPro" id="IPR000718">
    <property type="entry name" value="Peptidase_M13"/>
</dbReference>
<dbReference type="EMBL" id="JABSTU010000001">
    <property type="protein sequence ID" value="KAH8039013.1"/>
    <property type="molecule type" value="Genomic_DNA"/>
</dbReference>
<organism evidence="2 3">
    <name type="scientific">Rhipicephalus microplus</name>
    <name type="common">Cattle tick</name>
    <name type="synonym">Boophilus microplus</name>
    <dbReference type="NCBI Taxonomy" id="6941"/>
    <lineage>
        <taxon>Eukaryota</taxon>
        <taxon>Metazoa</taxon>
        <taxon>Ecdysozoa</taxon>
        <taxon>Arthropoda</taxon>
        <taxon>Chelicerata</taxon>
        <taxon>Arachnida</taxon>
        <taxon>Acari</taxon>
        <taxon>Parasitiformes</taxon>
        <taxon>Ixodida</taxon>
        <taxon>Ixodoidea</taxon>
        <taxon>Ixodidae</taxon>
        <taxon>Rhipicephalinae</taxon>
        <taxon>Rhipicephalus</taxon>
        <taxon>Boophilus</taxon>
    </lineage>
</organism>
<keyword evidence="3" id="KW-1185">Reference proteome</keyword>
<dbReference type="GO" id="GO:0016485">
    <property type="term" value="P:protein processing"/>
    <property type="evidence" value="ECO:0007669"/>
    <property type="project" value="TreeGrafter"/>
</dbReference>
<feature type="domain" description="Peptidase M13 C-terminal" evidence="1">
    <location>
        <begin position="18"/>
        <end position="115"/>
    </location>
</feature>
<gene>
    <name evidence="2" type="ORF">HPB51_004938</name>
</gene>
<protein>
    <recommendedName>
        <fullName evidence="1">Peptidase M13 C-terminal domain-containing protein</fullName>
    </recommendedName>
</protein>
<accession>A0A9J6EXW8</accession>
<name>A0A9J6EXW8_RHIMP</name>
<sequence length="135" mass="14683">MTSRHGLFDAAIKARQAVINDTVDSENLADLVGSALAHAAFSSLPPVERNAKLPGLNMTAEQLFFIAYCAKWCETQSVRSARYAAGRLRCIVPLMNMAEFSDAFRCAPKSPMNPTISVPSGRDCVAYIVSFAYAF</sequence>
<dbReference type="VEuPathDB" id="VectorBase:LOC119159402"/>
<reference evidence="2" key="1">
    <citation type="journal article" date="2020" name="Cell">
        <title>Large-Scale Comparative Analyses of Tick Genomes Elucidate Their Genetic Diversity and Vector Capacities.</title>
        <authorList>
            <consortium name="Tick Genome and Microbiome Consortium (TIGMIC)"/>
            <person name="Jia N."/>
            <person name="Wang J."/>
            <person name="Shi W."/>
            <person name="Du L."/>
            <person name="Sun Y."/>
            <person name="Zhan W."/>
            <person name="Jiang J.F."/>
            <person name="Wang Q."/>
            <person name="Zhang B."/>
            <person name="Ji P."/>
            <person name="Bell-Sakyi L."/>
            <person name="Cui X.M."/>
            <person name="Yuan T.T."/>
            <person name="Jiang B.G."/>
            <person name="Yang W.F."/>
            <person name="Lam T.T."/>
            <person name="Chang Q.C."/>
            <person name="Ding S.J."/>
            <person name="Wang X.J."/>
            <person name="Zhu J.G."/>
            <person name="Ruan X.D."/>
            <person name="Zhao L."/>
            <person name="Wei J.T."/>
            <person name="Ye R.Z."/>
            <person name="Que T.C."/>
            <person name="Du C.H."/>
            <person name="Zhou Y.H."/>
            <person name="Cheng J.X."/>
            <person name="Dai P.F."/>
            <person name="Guo W.B."/>
            <person name="Han X.H."/>
            <person name="Huang E.J."/>
            <person name="Li L.F."/>
            <person name="Wei W."/>
            <person name="Gao Y.C."/>
            <person name="Liu J.Z."/>
            <person name="Shao H.Z."/>
            <person name="Wang X."/>
            <person name="Wang C.C."/>
            <person name="Yang T.C."/>
            <person name="Huo Q.B."/>
            <person name="Li W."/>
            <person name="Chen H.Y."/>
            <person name="Chen S.E."/>
            <person name="Zhou L.G."/>
            <person name="Ni X.B."/>
            <person name="Tian J.H."/>
            <person name="Sheng Y."/>
            <person name="Liu T."/>
            <person name="Pan Y.S."/>
            <person name="Xia L.Y."/>
            <person name="Li J."/>
            <person name="Zhao F."/>
            <person name="Cao W.C."/>
        </authorList>
    </citation>
    <scope>NUCLEOTIDE SEQUENCE</scope>
    <source>
        <strain evidence="2">Rmic-2018</strain>
    </source>
</reference>
<dbReference type="InterPro" id="IPR024079">
    <property type="entry name" value="MetalloPept_cat_dom_sf"/>
</dbReference>
<evidence type="ECO:0000313" key="3">
    <source>
        <dbReference type="Proteomes" id="UP000821866"/>
    </source>
</evidence>
<dbReference type="PANTHER" id="PTHR11733:SF241">
    <property type="entry name" value="GH26575P-RELATED"/>
    <property type="match status" value="1"/>
</dbReference>
<dbReference type="GO" id="GO:0004222">
    <property type="term" value="F:metalloendopeptidase activity"/>
    <property type="evidence" value="ECO:0007669"/>
    <property type="project" value="InterPro"/>
</dbReference>
<dbReference type="SUPFAM" id="SSF55486">
    <property type="entry name" value="Metalloproteases ('zincins'), catalytic domain"/>
    <property type="match status" value="1"/>
</dbReference>
<dbReference type="Proteomes" id="UP000821866">
    <property type="component" value="Chromosome 1"/>
</dbReference>
<dbReference type="Pfam" id="PF01431">
    <property type="entry name" value="Peptidase_M13"/>
    <property type="match status" value="1"/>
</dbReference>